<evidence type="ECO:0000256" key="1">
    <source>
        <dbReference type="SAM" id="MobiDB-lite"/>
    </source>
</evidence>
<dbReference type="HOGENOM" id="CLU_867818_0_0_0"/>
<dbReference type="Proteomes" id="UP000030661">
    <property type="component" value="Unassembled WGS sequence"/>
</dbReference>
<evidence type="ECO:0000313" key="3">
    <source>
        <dbReference type="Proteomes" id="UP000030661"/>
    </source>
</evidence>
<dbReference type="GO" id="GO:0030288">
    <property type="term" value="C:outer membrane-bounded periplasmic space"/>
    <property type="evidence" value="ECO:0007669"/>
    <property type="project" value="InterPro"/>
</dbReference>
<dbReference type="AlphaFoldDB" id="A0A0S6W7C6"/>
<organism evidence="2">
    <name type="scientific">Vecturithrix granuli</name>
    <dbReference type="NCBI Taxonomy" id="1499967"/>
    <lineage>
        <taxon>Bacteria</taxon>
        <taxon>Candidatus Moduliflexota</taxon>
        <taxon>Candidatus Vecturitrichia</taxon>
        <taxon>Candidatus Vecturitrichales</taxon>
        <taxon>Candidatus Vecturitrichaceae</taxon>
        <taxon>Candidatus Vecturithrix</taxon>
    </lineage>
</organism>
<evidence type="ECO:0000313" key="2">
    <source>
        <dbReference type="EMBL" id="GAK55591.1"/>
    </source>
</evidence>
<sequence length="320" mass="34878">MKNYEMSKKALYSFSISTFILVLTIFQCSYAEAYTQEIQNLSAMMSEKIVQAGKKTVAVADFTDLQGNVTELGRFIAERFSVALASAGKGFAVVDRTHIKTLLREHKLSETGLIDTTTAKELGKLAGVEVIITGTLTPFGDTVEMTIKVLDTETARVIDAGVGSVAKTAAIKELLEKGITTGDVSSQQTGTTPKLDPTQAQQSVETKGFKFDLQECKRSGSSVICYFLITSKDQDKTLYVSGPNYNTRIFDDIGNEYRAIEAQLGNNIDPYNAYNSLVAGIPTKASVKFEGISPQASFIALLDLNCIDFAVQYRNVPFSK</sequence>
<protein>
    <recommendedName>
        <fullName evidence="4">FlgO domain-containing protein</fullName>
    </recommendedName>
</protein>
<accession>A0A0S6W7C6</accession>
<dbReference type="Pfam" id="PF03783">
    <property type="entry name" value="CsgG"/>
    <property type="match status" value="1"/>
</dbReference>
<keyword evidence="3" id="KW-1185">Reference proteome</keyword>
<dbReference type="Gene3D" id="3.40.50.10610">
    <property type="entry name" value="ABC-type transport auxiliary lipoprotein component"/>
    <property type="match status" value="1"/>
</dbReference>
<gene>
    <name evidence="2" type="ORF">U27_02425</name>
</gene>
<evidence type="ECO:0008006" key="4">
    <source>
        <dbReference type="Google" id="ProtNLM"/>
    </source>
</evidence>
<dbReference type="STRING" id="1499967.U27_02425"/>
<reference evidence="2" key="1">
    <citation type="journal article" date="2015" name="PeerJ">
        <title>First genomic representation of candidate bacterial phylum KSB3 points to enhanced environmental sensing as a trigger of wastewater bulking.</title>
        <authorList>
            <person name="Sekiguchi Y."/>
            <person name="Ohashi A."/>
            <person name="Parks D.H."/>
            <person name="Yamauchi T."/>
            <person name="Tyson G.W."/>
            <person name="Hugenholtz P."/>
        </authorList>
    </citation>
    <scope>NUCLEOTIDE SEQUENCE [LARGE SCALE GENOMIC DNA]</scope>
</reference>
<dbReference type="InterPro" id="IPR005534">
    <property type="entry name" value="Curli_assmbl/transp-comp_CsgG"/>
</dbReference>
<name>A0A0S6W7C6_VECG1</name>
<feature type="region of interest" description="Disordered" evidence="1">
    <location>
        <begin position="182"/>
        <end position="201"/>
    </location>
</feature>
<proteinExistence type="predicted"/>
<dbReference type="eggNOG" id="ENOG5033H75">
    <property type="taxonomic scope" value="Bacteria"/>
</dbReference>
<dbReference type="EMBL" id="DF820463">
    <property type="protein sequence ID" value="GAK55591.1"/>
    <property type="molecule type" value="Genomic_DNA"/>
</dbReference>